<evidence type="ECO:0000256" key="5">
    <source>
        <dbReference type="ARBA" id="ARBA00022727"/>
    </source>
</evidence>
<reference evidence="12 13" key="1">
    <citation type="submission" date="2018-09" db="EMBL/GenBank/DDBJ databases">
        <authorList>
            <person name="Postec A."/>
        </authorList>
    </citation>
    <scope>NUCLEOTIDE SEQUENCE [LARGE SCALE GENOMIC DNA]</scope>
    <source>
        <strain evidence="12">70B-A</strain>
    </source>
</reference>
<keyword evidence="7 10" id="KW-0418">Kinase</keyword>
<comment type="catalytic activity">
    <reaction evidence="9 10">
        <text>dTMP + ATP = dTDP + ADP</text>
        <dbReference type="Rhea" id="RHEA:13517"/>
        <dbReference type="ChEBI" id="CHEBI:30616"/>
        <dbReference type="ChEBI" id="CHEBI:58369"/>
        <dbReference type="ChEBI" id="CHEBI:63528"/>
        <dbReference type="ChEBI" id="CHEBI:456216"/>
        <dbReference type="EC" id="2.7.4.9"/>
    </reaction>
</comment>
<evidence type="ECO:0000256" key="8">
    <source>
        <dbReference type="ARBA" id="ARBA00022840"/>
    </source>
</evidence>
<dbReference type="HAMAP" id="MF_00165">
    <property type="entry name" value="Thymidylate_kinase"/>
    <property type="match status" value="1"/>
</dbReference>
<dbReference type="Gene3D" id="3.40.50.300">
    <property type="entry name" value="P-loop containing nucleotide triphosphate hydrolases"/>
    <property type="match status" value="1"/>
</dbReference>
<evidence type="ECO:0000256" key="4">
    <source>
        <dbReference type="ARBA" id="ARBA00022679"/>
    </source>
</evidence>
<dbReference type="Pfam" id="PF02223">
    <property type="entry name" value="Thymidylate_kin"/>
    <property type="match status" value="1"/>
</dbReference>
<dbReference type="GO" id="GO:0004798">
    <property type="term" value="F:dTMP kinase activity"/>
    <property type="evidence" value="ECO:0007669"/>
    <property type="project" value="UniProtKB-UniRule"/>
</dbReference>
<dbReference type="CDD" id="cd01672">
    <property type="entry name" value="TMPK"/>
    <property type="match status" value="1"/>
</dbReference>
<accession>A0A3P7PCV5</accession>
<dbReference type="EC" id="2.7.4.9" evidence="2 10"/>
<keyword evidence="4 10" id="KW-0808">Transferase</keyword>
<evidence type="ECO:0000259" key="11">
    <source>
        <dbReference type="Pfam" id="PF02223"/>
    </source>
</evidence>
<dbReference type="GO" id="GO:0006233">
    <property type="term" value="P:dTDP biosynthetic process"/>
    <property type="evidence" value="ECO:0007669"/>
    <property type="project" value="InterPro"/>
</dbReference>
<organism evidence="12 13">
    <name type="scientific">Petrocella atlantisensis</name>
    <dbReference type="NCBI Taxonomy" id="2173034"/>
    <lineage>
        <taxon>Bacteria</taxon>
        <taxon>Bacillati</taxon>
        <taxon>Bacillota</taxon>
        <taxon>Clostridia</taxon>
        <taxon>Lachnospirales</taxon>
        <taxon>Vallitaleaceae</taxon>
        <taxon>Petrocella</taxon>
    </lineage>
</organism>
<protein>
    <recommendedName>
        <fullName evidence="3 10">Thymidylate kinase</fullName>
        <ecNumber evidence="2 10">2.7.4.9</ecNumber>
    </recommendedName>
    <alternativeName>
        <fullName evidence="10">dTMP kinase</fullName>
    </alternativeName>
</protein>
<comment type="function">
    <text evidence="10">Phosphorylation of dTMP to form dTDP in both de novo and salvage pathways of dTTP synthesis.</text>
</comment>
<sequence length="195" mass="22183">MFITFDGPNGAGKSTVIEELAKYLAFKEKQVYITKEPTETEIGKYIRESEEKYASYTLANLVAADRHNHIKKEIVPYINKGHIVLCDRYIPSSLILQVLDGLSMSEVMSINTGFLKPDLSVIVYANESTISERLSDRSTLTRFERDFSSEREIELSFKAGKYLEELGYKIEYIDTDESLVKNIEKLGDMIMVAVS</sequence>
<dbReference type="GO" id="GO:0005524">
    <property type="term" value="F:ATP binding"/>
    <property type="evidence" value="ECO:0007669"/>
    <property type="project" value="UniProtKB-UniRule"/>
</dbReference>
<keyword evidence="13" id="KW-1185">Reference proteome</keyword>
<feature type="domain" description="Thymidylate kinase-like" evidence="11">
    <location>
        <begin position="5"/>
        <end position="178"/>
    </location>
</feature>
<comment type="similarity">
    <text evidence="1 10">Belongs to the thymidylate kinase family.</text>
</comment>
<dbReference type="AlphaFoldDB" id="A0A3P7PCV5"/>
<dbReference type="GO" id="GO:0005737">
    <property type="term" value="C:cytoplasm"/>
    <property type="evidence" value="ECO:0007669"/>
    <property type="project" value="TreeGrafter"/>
</dbReference>
<dbReference type="SUPFAM" id="SSF52540">
    <property type="entry name" value="P-loop containing nucleoside triphosphate hydrolases"/>
    <property type="match status" value="1"/>
</dbReference>
<keyword evidence="8 10" id="KW-0067">ATP-binding</keyword>
<dbReference type="GO" id="GO:0006227">
    <property type="term" value="P:dUDP biosynthetic process"/>
    <property type="evidence" value="ECO:0007669"/>
    <property type="project" value="TreeGrafter"/>
</dbReference>
<dbReference type="NCBIfam" id="TIGR00041">
    <property type="entry name" value="DTMP_kinase"/>
    <property type="match status" value="1"/>
</dbReference>
<dbReference type="OrthoDB" id="9774907at2"/>
<dbReference type="EMBL" id="LR130778">
    <property type="protein sequence ID" value="VDN47893.1"/>
    <property type="molecule type" value="Genomic_DNA"/>
</dbReference>
<keyword evidence="5 10" id="KW-0545">Nucleotide biosynthesis</keyword>
<dbReference type="RefSeq" id="WP_125137131.1">
    <property type="nucleotide sequence ID" value="NZ_LR130778.1"/>
</dbReference>
<evidence type="ECO:0000313" key="12">
    <source>
        <dbReference type="EMBL" id="VDN47893.1"/>
    </source>
</evidence>
<dbReference type="PANTHER" id="PTHR10344">
    <property type="entry name" value="THYMIDYLATE KINASE"/>
    <property type="match status" value="1"/>
</dbReference>
<evidence type="ECO:0000256" key="7">
    <source>
        <dbReference type="ARBA" id="ARBA00022777"/>
    </source>
</evidence>
<evidence type="ECO:0000256" key="6">
    <source>
        <dbReference type="ARBA" id="ARBA00022741"/>
    </source>
</evidence>
<comment type="caution">
    <text evidence="10">Lacks conserved residue(s) required for the propagation of feature annotation.</text>
</comment>
<dbReference type="InterPro" id="IPR027417">
    <property type="entry name" value="P-loop_NTPase"/>
</dbReference>
<dbReference type="GO" id="GO:0006235">
    <property type="term" value="P:dTTP biosynthetic process"/>
    <property type="evidence" value="ECO:0007669"/>
    <property type="project" value="UniProtKB-UniRule"/>
</dbReference>
<dbReference type="PANTHER" id="PTHR10344:SF4">
    <property type="entry name" value="UMP-CMP KINASE 2, MITOCHONDRIAL"/>
    <property type="match status" value="1"/>
</dbReference>
<name>A0A3P7PCV5_9FIRM</name>
<evidence type="ECO:0000256" key="3">
    <source>
        <dbReference type="ARBA" id="ARBA00017144"/>
    </source>
</evidence>
<dbReference type="InterPro" id="IPR018094">
    <property type="entry name" value="Thymidylate_kinase"/>
</dbReference>
<proteinExistence type="inferred from homology"/>
<evidence type="ECO:0000256" key="1">
    <source>
        <dbReference type="ARBA" id="ARBA00009776"/>
    </source>
</evidence>
<keyword evidence="6 10" id="KW-0547">Nucleotide-binding</keyword>
<evidence type="ECO:0000256" key="2">
    <source>
        <dbReference type="ARBA" id="ARBA00012980"/>
    </source>
</evidence>
<gene>
    <name evidence="10 12" type="primary">tmk</name>
    <name evidence="12" type="ORF">PATL70BA_2012</name>
</gene>
<evidence type="ECO:0000256" key="10">
    <source>
        <dbReference type="HAMAP-Rule" id="MF_00165"/>
    </source>
</evidence>
<dbReference type="Proteomes" id="UP000279029">
    <property type="component" value="Chromosome"/>
</dbReference>
<dbReference type="KEGG" id="cbar:PATL70BA_2012"/>
<evidence type="ECO:0000313" key="13">
    <source>
        <dbReference type="Proteomes" id="UP000279029"/>
    </source>
</evidence>
<evidence type="ECO:0000256" key="9">
    <source>
        <dbReference type="ARBA" id="ARBA00048743"/>
    </source>
</evidence>
<dbReference type="InterPro" id="IPR039430">
    <property type="entry name" value="Thymidylate_kin-like_dom"/>
</dbReference>